<sequence length="67" mass="6879">MILSPASVVSGVGPVIQGGFASLAVVFIVLALAAYIVGARGIAGVTMRIAYILIVIFIILAIISFFL</sequence>
<dbReference type="GO" id="GO:0005886">
    <property type="term" value="C:plasma membrane"/>
    <property type="evidence" value="ECO:0007669"/>
    <property type="project" value="InterPro"/>
</dbReference>
<evidence type="ECO:0000256" key="4">
    <source>
        <dbReference type="ARBA" id="ARBA00023136"/>
    </source>
</evidence>
<keyword evidence="1" id="KW-1003">Cell membrane</keyword>
<keyword evidence="2 5" id="KW-0812">Transmembrane</keyword>
<name>A0A8U0A909_9EURY</name>
<dbReference type="KEGG" id="haad:MW046_13070"/>
<accession>A0A8U0A909</accession>
<reference evidence="6" key="1">
    <citation type="submission" date="2022-04" db="EMBL/GenBank/DDBJ databases">
        <title>Halocatena sp. nov., isolated from a salt lake.</title>
        <authorList>
            <person name="Cui H.-L."/>
        </authorList>
    </citation>
    <scope>NUCLEOTIDE SEQUENCE</scope>
    <source>
        <strain evidence="6">AD-1</strain>
        <plasmid evidence="6">unnamed1</plasmid>
    </source>
</reference>
<evidence type="ECO:0000256" key="1">
    <source>
        <dbReference type="ARBA" id="ARBA00022475"/>
    </source>
</evidence>
<organism evidence="6 7">
    <name type="scientific">Halocatena salina</name>
    <dbReference type="NCBI Taxonomy" id="2934340"/>
    <lineage>
        <taxon>Archaea</taxon>
        <taxon>Methanobacteriati</taxon>
        <taxon>Methanobacteriota</taxon>
        <taxon>Stenosarchaea group</taxon>
        <taxon>Halobacteria</taxon>
        <taxon>Halobacteriales</taxon>
        <taxon>Natronomonadaceae</taxon>
        <taxon>Halocatena</taxon>
    </lineage>
</organism>
<geneLocation type="plasmid" evidence="6 7">
    <name>unnamed1</name>
</geneLocation>
<evidence type="ECO:0000313" key="7">
    <source>
        <dbReference type="Proteomes" id="UP000831768"/>
    </source>
</evidence>
<feature type="transmembrane region" description="Helical" evidence="5">
    <location>
        <begin position="49"/>
        <end position="66"/>
    </location>
</feature>
<dbReference type="InterPro" id="IPR009760">
    <property type="entry name" value="DUF1328"/>
</dbReference>
<evidence type="ECO:0000256" key="2">
    <source>
        <dbReference type="ARBA" id="ARBA00022692"/>
    </source>
</evidence>
<keyword evidence="7" id="KW-1185">Reference proteome</keyword>
<dbReference type="GeneID" id="71928995"/>
<proteinExistence type="predicted"/>
<protein>
    <submittedName>
        <fullName evidence="6">DUF1328 domain-containing protein</fullName>
    </submittedName>
</protein>
<dbReference type="EMBL" id="CP096020">
    <property type="protein sequence ID" value="UPM44377.1"/>
    <property type="molecule type" value="Genomic_DNA"/>
</dbReference>
<dbReference type="Pfam" id="PF07043">
    <property type="entry name" value="DUF1328"/>
    <property type="match status" value="1"/>
</dbReference>
<evidence type="ECO:0000313" key="6">
    <source>
        <dbReference type="EMBL" id="UPM44377.1"/>
    </source>
</evidence>
<feature type="transmembrane region" description="Helical" evidence="5">
    <location>
        <begin position="15"/>
        <end position="37"/>
    </location>
</feature>
<evidence type="ECO:0000256" key="3">
    <source>
        <dbReference type="ARBA" id="ARBA00022989"/>
    </source>
</evidence>
<gene>
    <name evidence="6" type="ORF">MW046_13070</name>
</gene>
<dbReference type="RefSeq" id="WP_247995031.1">
    <property type="nucleotide sequence ID" value="NZ_CP096020.1"/>
</dbReference>
<keyword evidence="4 5" id="KW-0472">Membrane</keyword>
<dbReference type="AlphaFoldDB" id="A0A8U0A909"/>
<keyword evidence="3 5" id="KW-1133">Transmembrane helix</keyword>
<evidence type="ECO:0000256" key="5">
    <source>
        <dbReference type="SAM" id="Phobius"/>
    </source>
</evidence>
<dbReference type="Proteomes" id="UP000831768">
    <property type="component" value="Plasmid unnamed1"/>
</dbReference>
<keyword evidence="6" id="KW-0614">Plasmid</keyword>